<evidence type="ECO:0000313" key="8">
    <source>
        <dbReference type="Proteomes" id="UP000094960"/>
    </source>
</evidence>
<dbReference type="InterPro" id="IPR016166">
    <property type="entry name" value="FAD-bd_PCMH"/>
</dbReference>
<dbReference type="Gene3D" id="3.40.462.20">
    <property type="match status" value="1"/>
</dbReference>
<dbReference type="PANTHER" id="PTHR42973">
    <property type="entry name" value="BINDING OXIDOREDUCTASE, PUTATIVE (AFU_ORTHOLOGUE AFUA_1G17690)-RELATED"/>
    <property type="match status" value="1"/>
</dbReference>
<evidence type="ECO:0000256" key="1">
    <source>
        <dbReference type="ARBA" id="ARBA00001974"/>
    </source>
</evidence>
<evidence type="ECO:0000256" key="4">
    <source>
        <dbReference type="ARBA" id="ARBA00022827"/>
    </source>
</evidence>
<keyword evidence="4" id="KW-0274">FAD</keyword>
<dbReference type="PROSITE" id="PS51387">
    <property type="entry name" value="FAD_PCMH"/>
    <property type="match status" value="1"/>
</dbReference>
<dbReference type="InterPro" id="IPR006094">
    <property type="entry name" value="Oxid_FAD_bind_N"/>
</dbReference>
<dbReference type="InterPro" id="IPR016167">
    <property type="entry name" value="FAD-bd_PCMH_sub1"/>
</dbReference>
<dbReference type="AlphaFoldDB" id="A0A1D7YI05"/>
<name>A0A1D7YI05_9ACTN</name>
<dbReference type="KEGG" id="spun:BFF78_32540"/>
<dbReference type="Gene3D" id="3.30.43.10">
    <property type="entry name" value="Uridine Diphospho-n-acetylenolpyruvylglucosamine Reductase, domain 2"/>
    <property type="match status" value="1"/>
</dbReference>
<dbReference type="InterPro" id="IPR012951">
    <property type="entry name" value="BBE"/>
</dbReference>
<dbReference type="Gene3D" id="3.30.465.10">
    <property type="match status" value="1"/>
</dbReference>
<dbReference type="InterPro" id="IPR036318">
    <property type="entry name" value="FAD-bd_PCMH-like_sf"/>
</dbReference>
<proteinExistence type="inferred from homology"/>
<reference evidence="8" key="1">
    <citation type="submission" date="2016-09" db="EMBL/GenBank/DDBJ databases">
        <title>Streptomyces puniciscabiei strain:TW1S1 Genome sequencing and assembly.</title>
        <authorList>
            <person name="Kim M.-K."/>
            <person name="Kim S.B."/>
        </authorList>
    </citation>
    <scope>NUCLEOTIDE SEQUENCE [LARGE SCALE GENOMIC DNA]</scope>
    <source>
        <strain evidence="8">TW1S1</strain>
    </source>
</reference>
<dbReference type="SUPFAM" id="SSF56176">
    <property type="entry name" value="FAD-binding/transporter-associated domain-like"/>
    <property type="match status" value="1"/>
</dbReference>
<dbReference type="InterPro" id="IPR006093">
    <property type="entry name" value="Oxy_OxRdtase_FAD_BS"/>
</dbReference>
<dbReference type="Proteomes" id="UP000094960">
    <property type="component" value="Chromosome"/>
</dbReference>
<feature type="domain" description="FAD-binding PCMH-type" evidence="6">
    <location>
        <begin position="40"/>
        <end position="211"/>
    </location>
</feature>
<keyword evidence="3" id="KW-0285">Flavoprotein</keyword>
<evidence type="ECO:0000259" key="6">
    <source>
        <dbReference type="PROSITE" id="PS51387"/>
    </source>
</evidence>
<gene>
    <name evidence="7" type="ORF">BFF78_32540</name>
</gene>
<organism evidence="7 8">
    <name type="scientific">Streptomyces fodineus</name>
    <dbReference type="NCBI Taxonomy" id="1904616"/>
    <lineage>
        <taxon>Bacteria</taxon>
        <taxon>Bacillati</taxon>
        <taxon>Actinomycetota</taxon>
        <taxon>Actinomycetes</taxon>
        <taxon>Kitasatosporales</taxon>
        <taxon>Streptomycetaceae</taxon>
        <taxon>Streptomyces</taxon>
    </lineage>
</organism>
<comment type="cofactor">
    <cofactor evidence="1">
        <name>FAD</name>
        <dbReference type="ChEBI" id="CHEBI:57692"/>
    </cofactor>
</comment>
<keyword evidence="8" id="KW-1185">Reference proteome</keyword>
<dbReference type="GO" id="GO:0016491">
    <property type="term" value="F:oxidoreductase activity"/>
    <property type="evidence" value="ECO:0007669"/>
    <property type="project" value="UniProtKB-KW"/>
</dbReference>
<dbReference type="PROSITE" id="PS00862">
    <property type="entry name" value="OX2_COVAL_FAD"/>
    <property type="match status" value="1"/>
</dbReference>
<evidence type="ECO:0000256" key="2">
    <source>
        <dbReference type="ARBA" id="ARBA00005466"/>
    </source>
</evidence>
<accession>A0A1D7YI05</accession>
<dbReference type="Pfam" id="PF08031">
    <property type="entry name" value="BBE"/>
    <property type="match status" value="1"/>
</dbReference>
<evidence type="ECO:0000313" key="7">
    <source>
        <dbReference type="EMBL" id="AOR35162.1"/>
    </source>
</evidence>
<dbReference type="InterPro" id="IPR016169">
    <property type="entry name" value="FAD-bd_PCMH_sub2"/>
</dbReference>
<protein>
    <submittedName>
        <fullName evidence="7">FAD-binding protein</fullName>
    </submittedName>
</protein>
<dbReference type="RefSeq" id="WP_069781701.1">
    <property type="nucleotide sequence ID" value="NZ_CP017248.1"/>
</dbReference>
<dbReference type="GO" id="GO:0071949">
    <property type="term" value="F:FAD binding"/>
    <property type="evidence" value="ECO:0007669"/>
    <property type="project" value="InterPro"/>
</dbReference>
<keyword evidence="5" id="KW-0560">Oxidoreductase</keyword>
<dbReference type="Pfam" id="PF01565">
    <property type="entry name" value="FAD_binding_4"/>
    <property type="match status" value="1"/>
</dbReference>
<dbReference type="EMBL" id="CP017248">
    <property type="protein sequence ID" value="AOR35162.1"/>
    <property type="molecule type" value="Genomic_DNA"/>
</dbReference>
<evidence type="ECO:0000256" key="5">
    <source>
        <dbReference type="ARBA" id="ARBA00023002"/>
    </source>
</evidence>
<sequence>MAAGSKAHTALAALREDLTGEVFAPGDPGYDEARVVFNAMIDRRPAVIAQCANAADVVRAVRFARELDLKVAVRGGGHGVAGTALGDGALVVDLRRMHEVTVDPAGEAVRVEGGATVGRLDRASQPYGLATTGGRASTTGVGGFVLGGGTGWLDRAFGLAVDNLIGVELVTADAERVHANADENPELFWALHGGGGNFGVATALTLELHELPEFSIALLLCLPRFGPDVVRAFREIIRTGPDEVGGAVVYLTGPPARFVPPELVGRLLCLCLVTCAGGGDDVRRLAEPLLALPHEAEITGPVPYAGFQGMFDIPAGLRHHWSAEFPSALPDELVDAFCARADGLPVPSSTQQLLIAQGGAVAAGPHEYPVPFRDAPWAVHPRAVWRDPADDERAIAWVRDVRAGVRPWSTGDVCLNFIGDEGPERVRAGLGAGNLLRLEKVKRRWDPDNVFRFNHNIEPV</sequence>
<comment type="similarity">
    <text evidence="2">Belongs to the oxygen-dependent FAD-linked oxidoreductase family.</text>
</comment>
<dbReference type="InterPro" id="IPR050416">
    <property type="entry name" value="FAD-linked_Oxidoreductase"/>
</dbReference>
<dbReference type="PANTHER" id="PTHR42973:SF39">
    <property type="entry name" value="FAD-BINDING PCMH-TYPE DOMAIN-CONTAINING PROTEIN"/>
    <property type="match status" value="1"/>
</dbReference>
<evidence type="ECO:0000256" key="3">
    <source>
        <dbReference type="ARBA" id="ARBA00022630"/>
    </source>
</evidence>